<keyword evidence="7" id="KW-0547">Nucleotide-binding</keyword>
<organism evidence="12 13">
    <name type="scientific">Parastrongyloides trichosuri</name>
    <name type="common">Possum-specific nematode worm</name>
    <dbReference type="NCBI Taxonomy" id="131310"/>
    <lineage>
        <taxon>Eukaryota</taxon>
        <taxon>Metazoa</taxon>
        <taxon>Ecdysozoa</taxon>
        <taxon>Nematoda</taxon>
        <taxon>Chromadorea</taxon>
        <taxon>Rhabditida</taxon>
        <taxon>Tylenchina</taxon>
        <taxon>Panagrolaimomorpha</taxon>
        <taxon>Strongyloidoidea</taxon>
        <taxon>Strongyloididae</taxon>
        <taxon>Parastrongyloides</taxon>
    </lineage>
</organism>
<evidence type="ECO:0000259" key="11">
    <source>
        <dbReference type="PROSITE" id="PS50011"/>
    </source>
</evidence>
<dbReference type="SUPFAM" id="SSF50978">
    <property type="entry name" value="WD40 repeat-like"/>
    <property type="match status" value="1"/>
</dbReference>
<dbReference type="SMART" id="SM00220">
    <property type="entry name" value="S_TKc"/>
    <property type="match status" value="1"/>
</dbReference>
<name>A0A0N4ZFB3_PARTI</name>
<dbReference type="Gene3D" id="2.130.10.10">
    <property type="entry name" value="YVTN repeat-like/Quinoprotein amine dehydrogenase"/>
    <property type="match status" value="2"/>
</dbReference>
<dbReference type="STRING" id="131310.A0A0N4ZFB3"/>
<dbReference type="PROSITE" id="PS50082">
    <property type="entry name" value="WD_REPEATS_2"/>
    <property type="match status" value="2"/>
</dbReference>
<evidence type="ECO:0000256" key="9">
    <source>
        <dbReference type="ARBA" id="ARBA00022840"/>
    </source>
</evidence>
<dbReference type="GO" id="GO:0005770">
    <property type="term" value="C:late endosome"/>
    <property type="evidence" value="ECO:0007669"/>
    <property type="project" value="TreeGrafter"/>
</dbReference>
<dbReference type="GO" id="GO:0071561">
    <property type="term" value="C:nucleus-vacuole junction"/>
    <property type="evidence" value="ECO:0007669"/>
    <property type="project" value="TreeGrafter"/>
</dbReference>
<dbReference type="Gene3D" id="1.25.10.10">
    <property type="entry name" value="Leucine-rich Repeat Variant"/>
    <property type="match status" value="2"/>
</dbReference>
<accession>A0A0N4ZFB3</accession>
<reference evidence="13" key="1">
    <citation type="submission" date="2017-02" db="UniProtKB">
        <authorList>
            <consortium name="WormBaseParasite"/>
        </authorList>
    </citation>
    <scope>IDENTIFICATION</scope>
</reference>
<dbReference type="GO" id="GO:0034272">
    <property type="term" value="C:phosphatidylinositol 3-kinase complex, class III, type II"/>
    <property type="evidence" value="ECO:0007669"/>
    <property type="project" value="TreeGrafter"/>
</dbReference>
<dbReference type="Gene3D" id="1.10.510.10">
    <property type="entry name" value="Transferase(Phosphotransferase) domain 1"/>
    <property type="match status" value="1"/>
</dbReference>
<dbReference type="InterPro" id="IPR036322">
    <property type="entry name" value="WD40_repeat_dom_sf"/>
</dbReference>
<dbReference type="InterPro" id="IPR045162">
    <property type="entry name" value="Vps15-like"/>
</dbReference>
<evidence type="ECO:0000256" key="1">
    <source>
        <dbReference type="ARBA" id="ARBA00004419"/>
    </source>
</evidence>
<evidence type="ECO:0000256" key="6">
    <source>
        <dbReference type="ARBA" id="ARBA00022737"/>
    </source>
</evidence>
<feature type="repeat" description="WD" evidence="10">
    <location>
        <begin position="957"/>
        <end position="998"/>
    </location>
</feature>
<dbReference type="InterPro" id="IPR000719">
    <property type="entry name" value="Prot_kinase_dom"/>
</dbReference>
<evidence type="ECO:0000256" key="10">
    <source>
        <dbReference type="PROSITE-ProRule" id="PRU00221"/>
    </source>
</evidence>
<dbReference type="GO" id="GO:0005776">
    <property type="term" value="C:autophagosome"/>
    <property type="evidence" value="ECO:0007669"/>
    <property type="project" value="UniProtKB-SubCell"/>
</dbReference>
<dbReference type="SMART" id="SM00320">
    <property type="entry name" value="WD40"/>
    <property type="match status" value="4"/>
</dbReference>
<dbReference type="Proteomes" id="UP000038045">
    <property type="component" value="Unplaced"/>
</dbReference>
<dbReference type="GO" id="GO:0005524">
    <property type="term" value="F:ATP binding"/>
    <property type="evidence" value="ECO:0007669"/>
    <property type="project" value="UniProtKB-KW"/>
</dbReference>
<evidence type="ECO:0000313" key="13">
    <source>
        <dbReference type="WBParaSite" id="PTRK_0000644400.1"/>
    </source>
</evidence>
<dbReference type="GO" id="GO:0045324">
    <property type="term" value="P:late endosome to vacuole transport"/>
    <property type="evidence" value="ECO:0007669"/>
    <property type="project" value="InterPro"/>
</dbReference>
<dbReference type="GO" id="GO:0016236">
    <property type="term" value="P:macroautophagy"/>
    <property type="evidence" value="ECO:0007669"/>
    <property type="project" value="InterPro"/>
</dbReference>
<dbReference type="SUPFAM" id="SSF56112">
    <property type="entry name" value="Protein kinase-like (PK-like)"/>
    <property type="match status" value="1"/>
</dbReference>
<dbReference type="PROSITE" id="PS50294">
    <property type="entry name" value="WD_REPEATS_REGION"/>
    <property type="match status" value="2"/>
</dbReference>
<dbReference type="GO" id="GO:0004674">
    <property type="term" value="F:protein serine/threonine kinase activity"/>
    <property type="evidence" value="ECO:0007669"/>
    <property type="project" value="UniProtKB-KW"/>
</dbReference>
<dbReference type="Pfam" id="PF00069">
    <property type="entry name" value="Pkinase"/>
    <property type="match status" value="1"/>
</dbReference>
<evidence type="ECO:0000256" key="8">
    <source>
        <dbReference type="ARBA" id="ARBA00022777"/>
    </source>
</evidence>
<keyword evidence="8" id="KW-0418">Kinase</keyword>
<keyword evidence="4 10" id="KW-0853">WD repeat</keyword>
<evidence type="ECO:0000256" key="3">
    <source>
        <dbReference type="ARBA" id="ARBA00022527"/>
    </source>
</evidence>
<dbReference type="InterPro" id="IPR008271">
    <property type="entry name" value="Ser/Thr_kinase_AS"/>
</dbReference>
<feature type="domain" description="Protein kinase" evidence="11">
    <location>
        <begin position="26"/>
        <end position="303"/>
    </location>
</feature>
<dbReference type="Pfam" id="PF22956">
    <property type="entry name" value="VPS15-like_hel"/>
    <property type="match status" value="1"/>
</dbReference>
<proteinExistence type="predicted"/>
<dbReference type="PROSITE" id="PS50011">
    <property type="entry name" value="PROTEIN_KINASE_DOM"/>
    <property type="match status" value="1"/>
</dbReference>
<dbReference type="InterPro" id="IPR011009">
    <property type="entry name" value="Kinase-like_dom_sf"/>
</dbReference>
<keyword evidence="6" id="KW-0677">Repeat</keyword>
<feature type="repeat" description="WD" evidence="10">
    <location>
        <begin position="1315"/>
        <end position="1350"/>
    </location>
</feature>
<dbReference type="EC" id="2.7.11.1" evidence="2"/>
<dbReference type="GO" id="GO:0034271">
    <property type="term" value="C:phosphatidylinositol 3-kinase complex, class III, type I"/>
    <property type="evidence" value="ECO:0007669"/>
    <property type="project" value="TreeGrafter"/>
</dbReference>
<dbReference type="SUPFAM" id="SSF48371">
    <property type="entry name" value="ARM repeat"/>
    <property type="match status" value="1"/>
</dbReference>
<dbReference type="InterPro" id="IPR016024">
    <property type="entry name" value="ARM-type_fold"/>
</dbReference>
<dbReference type="InterPro" id="IPR015943">
    <property type="entry name" value="WD40/YVTN_repeat-like_dom_sf"/>
</dbReference>
<evidence type="ECO:0000256" key="7">
    <source>
        <dbReference type="ARBA" id="ARBA00022741"/>
    </source>
</evidence>
<dbReference type="InterPro" id="IPR001680">
    <property type="entry name" value="WD40_rpt"/>
</dbReference>
<sequence>MGSIISAPIPDEIYPVESYVSTNPRKDNVHSLGSTRFMKVARVDKYKQPKVVKVFIINDQKLDLHPFESDVVEIKSKLEGAPNCLPFFTVNNCTKYLLLSRPYIKDSLYERLMARPFLIEIEKKWVSYQLIKVLKQLRDSEVCHGDIKSQNVLVSSSLWVHLADFASFKPTRLPTDNPSCFHFFFDTSRRKSCYIAPERFQNNIDMSYESLFNQPLLHYMDIFSIGCVIMELYSEGRYLFNLAQLLEYKISDQKTIEHNENFNRVVHLLPESMKRLVVCMLSKDPVTRLKYTDYLEEAFPPIFDDFYRFFQNLAPKSLTAISTTLSPSTTMLKESLDSTYDFDYILSMSLFNNDSFIEDEYSSISPWNMLTRTLEGSNDNSVVLLITFINSKMRVIRNINAKIGCLKLYKKLAKLSSPSLIIDRILPYVVYFFHDLNDSVKEEAYLVMCHILSCIDIVPQSEFRIFPDYIFGKIDHLINDNSSLVKMAIAKNLGLIAMTALRFLQTSDPAIPDADISEHDDEDENSQDKIPIKPKPKPEAIFRKEKKYLQKFIFEKFITLCDSPSARPCLIAKENLIYFCEFFEKHDITDIFGHMTRFLNYVENWKLRVYFFDASSTLIISSGSQITKFLEVLIIDTGFKNSDEFVIYSAMKCFESLLKESQIEKDAIIEIFKHASPFLIHPNAWLRAAVVRILGLLETKFSDVDMFSLISPIIEPFLKNVIYKFNNPTVVTKNLIDHIPRSIWKILIHSESCIELLDSLIKARSLHTVMNNSTNINNVSPSTLRLYEKLKTNGLDKEMENKLIYFNKILPVISDYKQNEDKNHLKYVPTINNVDLSSIPNLTRCKLDLISGVNQTSIHSPDVKVKVNDNVNIKSLNLDISSKSGRYTNIHTGAVEYFSSQTAYQQSLKNLLEYEIKRFKENSNFYSEKNSLYTGTMVETEAYNMKVPPRLTLLSNIYEHHNTINKLAVHKNGNTFVSGSCDGSVKLWSVESFKNLQNWTVKSKFTKRLDNATINSVQFVTNNNCTVAVASSDGLLQIIDPESKDPTRNIKYDYEKQGSITEMYGSNNIIYAVTKQSYINIFDLRISNFGGSSDSVWEDSSNTLLTTLAVDPLNENWMVTTGPSRPTSINVWDLRFRIKVINHNSNDKYKQYFKIWPYVRSGECKEFWASDMDLFKCDLYSLYKIDPDGDRNYKMRVFDQVTVSSRSNEQATERISKVTKFNAVVNAMAVCPITGHIFTGDLSGAIRYWDVENNNRCNYLCGPLKKYLDNDLYNITYDVKHTTLDNNPCRITKEVWNEKRQQMSKEDRFKTTKVNFGHTSSISDLLAIPSSLLISGDQSGVIKVWKINVE</sequence>
<keyword evidence="5" id="KW-0808">Transferase</keyword>
<evidence type="ECO:0000256" key="2">
    <source>
        <dbReference type="ARBA" id="ARBA00012513"/>
    </source>
</evidence>
<dbReference type="PANTHER" id="PTHR17583:SF0">
    <property type="entry name" value="PHOSPHOINOSITIDE 3-KINASE REGULATORY SUBUNIT 4"/>
    <property type="match status" value="1"/>
</dbReference>
<dbReference type="InterPro" id="IPR055231">
    <property type="entry name" value="2AA_helical"/>
</dbReference>
<evidence type="ECO:0000256" key="5">
    <source>
        <dbReference type="ARBA" id="ARBA00022679"/>
    </source>
</evidence>
<evidence type="ECO:0000256" key="4">
    <source>
        <dbReference type="ARBA" id="ARBA00022574"/>
    </source>
</evidence>
<dbReference type="PROSITE" id="PS00108">
    <property type="entry name" value="PROTEIN_KINASE_ST"/>
    <property type="match status" value="1"/>
</dbReference>
<evidence type="ECO:0000313" key="12">
    <source>
        <dbReference type="Proteomes" id="UP000038045"/>
    </source>
</evidence>
<keyword evidence="9" id="KW-0067">ATP-binding</keyword>
<protein>
    <recommendedName>
        <fullName evidence="2">non-specific serine/threonine protein kinase</fullName>
        <ecNumber evidence="2">2.7.11.1</ecNumber>
    </recommendedName>
</protein>
<dbReference type="PANTHER" id="PTHR17583">
    <property type="entry name" value="PHOSPHOINOSITIDE 3-KINASE REGULATORY SUBUNIT 4"/>
    <property type="match status" value="1"/>
</dbReference>
<comment type="subcellular location">
    <subcellularLocation>
        <location evidence="1">Cytoplasmic vesicle</location>
        <location evidence="1">Autophagosome</location>
    </subcellularLocation>
</comment>
<keyword evidence="12" id="KW-1185">Reference proteome</keyword>
<dbReference type="GO" id="GO:0006623">
    <property type="term" value="P:protein targeting to vacuole"/>
    <property type="evidence" value="ECO:0007669"/>
    <property type="project" value="TreeGrafter"/>
</dbReference>
<dbReference type="InterPro" id="IPR011989">
    <property type="entry name" value="ARM-like"/>
</dbReference>
<dbReference type="WBParaSite" id="PTRK_0000644400.1">
    <property type="protein sequence ID" value="PTRK_0000644400.1"/>
    <property type="gene ID" value="PTRK_0000644400"/>
</dbReference>
<dbReference type="Pfam" id="PF00400">
    <property type="entry name" value="WD40"/>
    <property type="match status" value="1"/>
</dbReference>
<keyword evidence="3" id="KW-0723">Serine/threonine-protein kinase</keyword>